<gene>
    <name evidence="2" type="ordered locus">BMA10229_A2527</name>
</gene>
<accession>A2S967</accession>
<feature type="compositionally biased region" description="Basic and acidic residues" evidence="1">
    <location>
        <begin position="100"/>
        <end position="109"/>
    </location>
</feature>
<dbReference type="KEGG" id="bml:BMA10229_A2527"/>
<reference evidence="2 3" key="1">
    <citation type="submission" date="2007-01" db="EMBL/GenBank/DDBJ databases">
        <authorList>
            <person name="DeShazer D."/>
            <person name="Woods D.E."/>
            <person name="Nierman W.C."/>
        </authorList>
    </citation>
    <scope>NUCLEOTIDE SEQUENCE [LARGE SCALE GENOMIC DNA]</scope>
    <source>
        <strain evidence="2 3">NCTC 10229</strain>
    </source>
</reference>
<organism evidence="2 3">
    <name type="scientific">Burkholderia mallei (strain NCTC 10229)</name>
    <dbReference type="NCBI Taxonomy" id="412022"/>
    <lineage>
        <taxon>Bacteria</taxon>
        <taxon>Pseudomonadati</taxon>
        <taxon>Pseudomonadota</taxon>
        <taxon>Betaproteobacteria</taxon>
        <taxon>Burkholderiales</taxon>
        <taxon>Burkholderiaceae</taxon>
        <taxon>Burkholderia</taxon>
        <taxon>pseudomallei group</taxon>
    </lineage>
</organism>
<dbReference type="EMBL" id="CP000546">
    <property type="protein sequence ID" value="ABN01237.1"/>
    <property type="molecule type" value="Genomic_DNA"/>
</dbReference>
<evidence type="ECO:0000256" key="1">
    <source>
        <dbReference type="SAM" id="MobiDB-lite"/>
    </source>
</evidence>
<evidence type="ECO:0000313" key="3">
    <source>
        <dbReference type="Proteomes" id="UP000002283"/>
    </source>
</evidence>
<feature type="compositionally biased region" description="Polar residues" evidence="1">
    <location>
        <begin position="7"/>
        <end position="17"/>
    </location>
</feature>
<feature type="compositionally biased region" description="Basic and acidic residues" evidence="1">
    <location>
        <begin position="23"/>
        <end position="33"/>
    </location>
</feature>
<dbReference type="Proteomes" id="UP000002283">
    <property type="component" value="Chromosome I"/>
</dbReference>
<feature type="region of interest" description="Disordered" evidence="1">
    <location>
        <begin position="1"/>
        <end position="125"/>
    </location>
</feature>
<proteinExistence type="predicted"/>
<feature type="compositionally biased region" description="Basic residues" evidence="1">
    <location>
        <begin position="74"/>
        <end position="90"/>
    </location>
</feature>
<sequence>MAVGRTTIESRIANRTSRIAPESTHDRIARDRNIPPAGADALPDASGSAPRKALPPPHARLRHPQSRVDTPQRTRTRGARPTRAKQRPKTARAGAGPAEPPRRAARLEPRQPCPVRLSRAPASAR</sequence>
<name>A2S967_BURM9</name>
<evidence type="ECO:0000313" key="2">
    <source>
        <dbReference type="EMBL" id="ABN01237.1"/>
    </source>
</evidence>
<dbReference type="AlphaFoldDB" id="A2S967"/>
<protein>
    <submittedName>
        <fullName evidence="2">Uncharacterized protein</fullName>
    </submittedName>
</protein>
<dbReference type="HOGENOM" id="CLU_128072_0_0_4"/>